<dbReference type="EMBL" id="JAALFG010000003">
    <property type="protein sequence ID" value="NGP18708.1"/>
    <property type="molecule type" value="Genomic_DNA"/>
</dbReference>
<dbReference type="Pfam" id="PF13510">
    <property type="entry name" value="Fer2_4"/>
    <property type="match status" value="1"/>
</dbReference>
<feature type="domain" description="FAD/NAD(P)-binding" evidence="3">
    <location>
        <begin position="147"/>
        <end position="283"/>
    </location>
</feature>
<dbReference type="Gene3D" id="3.50.50.60">
    <property type="entry name" value="FAD/NAD(P)-binding domain"/>
    <property type="match status" value="1"/>
</dbReference>
<dbReference type="PANTHER" id="PTHR42949:SF3">
    <property type="entry name" value="ANAEROBIC GLYCEROL-3-PHOSPHATE DEHYDROGENASE SUBUNIT B"/>
    <property type="match status" value="1"/>
</dbReference>
<dbReference type="InterPro" id="IPR042204">
    <property type="entry name" value="2Fe-2S-bd_N"/>
</dbReference>
<reference evidence="4 5" key="1">
    <citation type="submission" date="2020-02" db="EMBL/GenBank/DDBJ databases">
        <authorList>
            <person name="Khan S.A."/>
            <person name="Jeon C.O."/>
            <person name="Chun B.H."/>
        </authorList>
    </citation>
    <scope>NUCLEOTIDE SEQUENCE [LARGE SCALE GENOMIC DNA]</scope>
    <source>
        <strain evidence="4 5">H239</strain>
    </source>
</reference>
<comment type="caution">
    <text evidence="4">The sequence shown here is derived from an EMBL/GenBank/DDBJ whole genome shotgun (WGS) entry which is preliminary data.</text>
</comment>
<dbReference type="Proteomes" id="UP000474802">
    <property type="component" value="Unassembled WGS sequence"/>
</dbReference>
<protein>
    <submittedName>
        <fullName evidence="4">FAD-dependent oxidoreductase</fullName>
    </submittedName>
</protein>
<evidence type="ECO:0000259" key="3">
    <source>
        <dbReference type="Pfam" id="PF07992"/>
    </source>
</evidence>
<dbReference type="PRINTS" id="PR00368">
    <property type="entry name" value="FADPNR"/>
</dbReference>
<name>A0A6M1SNA9_9HYPH</name>
<evidence type="ECO:0000256" key="2">
    <source>
        <dbReference type="SAM" id="MobiDB-lite"/>
    </source>
</evidence>
<dbReference type="AlphaFoldDB" id="A0A6M1SNA9"/>
<evidence type="ECO:0000256" key="1">
    <source>
        <dbReference type="ARBA" id="ARBA00023002"/>
    </source>
</evidence>
<dbReference type="Gene3D" id="3.10.20.440">
    <property type="entry name" value="2Fe-2S iron-sulphur cluster binding domain, sarcosine oxidase, alpha subunit, N-terminal domain"/>
    <property type="match status" value="1"/>
</dbReference>
<feature type="region of interest" description="Disordered" evidence="2">
    <location>
        <begin position="484"/>
        <end position="516"/>
    </location>
</feature>
<dbReference type="RefSeq" id="WP_164534962.1">
    <property type="nucleotide sequence ID" value="NZ_JAALFG010000003.1"/>
</dbReference>
<reference evidence="4 5" key="2">
    <citation type="submission" date="2020-03" db="EMBL/GenBank/DDBJ databases">
        <title>Devosia chinhatensis sp. nov., isolated from a hexachlorocyclohexane (HCH) dump site in India.</title>
        <authorList>
            <person name="Kumar M."/>
            <person name="Lal R."/>
        </authorList>
    </citation>
    <scope>NUCLEOTIDE SEQUENCE [LARGE SCALE GENOMIC DNA]</scope>
    <source>
        <strain evidence="4 5">H239</strain>
    </source>
</reference>
<evidence type="ECO:0000313" key="5">
    <source>
        <dbReference type="Proteomes" id="UP000474802"/>
    </source>
</evidence>
<dbReference type="Pfam" id="PF07992">
    <property type="entry name" value="Pyr_redox_2"/>
    <property type="match status" value="1"/>
</dbReference>
<dbReference type="InterPro" id="IPR036188">
    <property type="entry name" value="FAD/NAD-bd_sf"/>
</dbReference>
<dbReference type="GO" id="GO:0016491">
    <property type="term" value="F:oxidoreductase activity"/>
    <property type="evidence" value="ECO:0007669"/>
    <property type="project" value="UniProtKB-KW"/>
</dbReference>
<dbReference type="InterPro" id="IPR023753">
    <property type="entry name" value="FAD/NAD-binding_dom"/>
</dbReference>
<keyword evidence="5" id="KW-1185">Reference proteome</keyword>
<dbReference type="PRINTS" id="PR00469">
    <property type="entry name" value="PNDRDTASEII"/>
</dbReference>
<evidence type="ECO:0000313" key="4">
    <source>
        <dbReference type="EMBL" id="NGP18708.1"/>
    </source>
</evidence>
<dbReference type="PANTHER" id="PTHR42949">
    <property type="entry name" value="ANAEROBIC GLYCEROL-3-PHOSPHATE DEHYDROGENASE SUBUNIT B"/>
    <property type="match status" value="1"/>
</dbReference>
<gene>
    <name evidence="4" type="ORF">G5575_14520</name>
</gene>
<dbReference type="SUPFAM" id="SSF51905">
    <property type="entry name" value="FAD/NAD(P)-binding domain"/>
    <property type="match status" value="1"/>
</dbReference>
<proteinExistence type="predicted"/>
<organism evidence="4 5">
    <name type="scientific">Devosia aurantiaca</name>
    <dbReference type="NCBI Taxonomy" id="2714858"/>
    <lineage>
        <taxon>Bacteria</taxon>
        <taxon>Pseudomonadati</taxon>
        <taxon>Pseudomonadota</taxon>
        <taxon>Alphaproteobacteria</taxon>
        <taxon>Hyphomicrobiales</taxon>
        <taxon>Devosiaceae</taxon>
        <taxon>Devosia</taxon>
    </lineage>
</organism>
<keyword evidence="1" id="KW-0560">Oxidoreductase</keyword>
<dbReference type="InterPro" id="IPR051691">
    <property type="entry name" value="Metab_Enz_Cyan_OpOx_G3PDH"/>
</dbReference>
<sequence length="516" mass="53922">MRPQHNRLPADTRRGFAGSAIDRSRPLKFQLDGHQISGFAGDTVLSAVLASGIDTIGQHANQPLGLSLRSAPAISHASFVSDPQHALPMARTPATNGAEFVTLGGNAAGALGRLFQPSRTLGLALDKPRALAHPWRATTGSTEQAGDLVVIGAGVAGLSGALAAARAGLRVTLVEANPYLGGHSGLFGTQEGEDSPDESMSRLAREVSANAAITVLQSTHAFAIRPGSVRVHRVDLDDGSPQGRVIDLEAARIILATGSLERLPIFAGNRLPGVTGTLNAYELAYRFGVWPGRSAAFATSSNPAYRLATLASDIGVSVPRIVDSRPSPASRFIEFSRAYGIVQAPGAVTSLATMSRNGAMLTVALEGSAAPALSTERLLVCGGWQPDLTLWHVAGGESRWNPARHRLEAIGLIDTIALAGSAAGFFTRRGCIQSGANAVDALLGRPRHPVEDPLIDAAYETPDAACPVGPVQRDTESYLDSGAQLLTRPHPPRRRWPFAKAKGPTGVTALSEAPQP</sequence>
<accession>A0A6M1SNA9</accession>